<dbReference type="SUPFAM" id="SSF82866">
    <property type="entry name" value="Multidrug efflux transporter AcrB transmembrane domain"/>
    <property type="match status" value="2"/>
</dbReference>
<evidence type="ECO:0000313" key="9">
    <source>
        <dbReference type="EMBL" id="SDD16924.1"/>
    </source>
</evidence>
<keyword evidence="10" id="KW-1185">Reference proteome</keyword>
<dbReference type="STRING" id="265719.SAMN04488509_101539"/>
<evidence type="ECO:0000256" key="7">
    <source>
        <dbReference type="SAM" id="Phobius"/>
    </source>
</evidence>
<evidence type="ECO:0000313" key="10">
    <source>
        <dbReference type="Proteomes" id="UP000199603"/>
    </source>
</evidence>
<reference evidence="9 10" key="1">
    <citation type="submission" date="2016-10" db="EMBL/GenBank/DDBJ databases">
        <authorList>
            <person name="de Groot N.N."/>
        </authorList>
    </citation>
    <scope>NUCLEOTIDE SEQUENCE [LARGE SCALE GENOMIC DNA]</scope>
    <source>
        <strain evidence="9 10">DSM 16957</strain>
    </source>
</reference>
<evidence type="ECO:0000256" key="2">
    <source>
        <dbReference type="ARBA" id="ARBA00022475"/>
    </source>
</evidence>
<dbReference type="PANTHER" id="PTHR33406">
    <property type="entry name" value="MEMBRANE PROTEIN MJ1562-RELATED"/>
    <property type="match status" value="1"/>
</dbReference>
<organism evidence="9 10">
    <name type="scientific">Aquimonas voraii</name>
    <dbReference type="NCBI Taxonomy" id="265719"/>
    <lineage>
        <taxon>Bacteria</taxon>
        <taxon>Pseudomonadati</taxon>
        <taxon>Pseudomonadota</taxon>
        <taxon>Gammaproteobacteria</taxon>
        <taxon>Lysobacterales</taxon>
        <taxon>Lysobacteraceae</taxon>
        <taxon>Aquimonas</taxon>
    </lineage>
</organism>
<keyword evidence="3 7" id="KW-0812">Transmembrane</keyword>
<dbReference type="Pfam" id="PF03176">
    <property type="entry name" value="MMPL"/>
    <property type="match status" value="2"/>
</dbReference>
<dbReference type="PANTHER" id="PTHR33406:SF13">
    <property type="entry name" value="MEMBRANE PROTEIN YDFJ"/>
    <property type="match status" value="1"/>
</dbReference>
<dbReference type="EMBL" id="FNAG01000001">
    <property type="protein sequence ID" value="SDD16924.1"/>
    <property type="molecule type" value="Genomic_DNA"/>
</dbReference>
<name>A0A1G6SJS4_9GAMM</name>
<comment type="subcellular location">
    <subcellularLocation>
        <location evidence="1">Cell membrane</location>
        <topology evidence="1">Multi-pass membrane protein</topology>
    </subcellularLocation>
</comment>
<accession>A0A1G6SJS4</accession>
<feature type="transmembrane region" description="Helical" evidence="7">
    <location>
        <begin position="722"/>
        <end position="745"/>
    </location>
</feature>
<feature type="transmembrane region" description="Helical" evidence="7">
    <location>
        <begin position="752"/>
        <end position="772"/>
    </location>
</feature>
<evidence type="ECO:0000256" key="5">
    <source>
        <dbReference type="ARBA" id="ARBA00023136"/>
    </source>
</evidence>
<dbReference type="InterPro" id="IPR050545">
    <property type="entry name" value="Mycobact_MmpL"/>
</dbReference>
<dbReference type="Gene3D" id="1.20.1640.10">
    <property type="entry name" value="Multidrug efflux transporter AcrB transmembrane domain"/>
    <property type="match status" value="2"/>
</dbReference>
<keyword evidence="2" id="KW-1003">Cell membrane</keyword>
<feature type="transmembrane region" description="Helical" evidence="7">
    <location>
        <begin position="831"/>
        <end position="850"/>
    </location>
</feature>
<feature type="region of interest" description="Disordered" evidence="6">
    <location>
        <begin position="1"/>
        <end position="38"/>
    </location>
</feature>
<protein>
    <recommendedName>
        <fullName evidence="8">SSD domain-containing protein</fullName>
    </recommendedName>
</protein>
<evidence type="ECO:0000256" key="4">
    <source>
        <dbReference type="ARBA" id="ARBA00022989"/>
    </source>
</evidence>
<feature type="compositionally biased region" description="Low complexity" evidence="6">
    <location>
        <begin position="8"/>
        <end position="17"/>
    </location>
</feature>
<feature type="transmembrane region" description="Helical" evidence="7">
    <location>
        <begin position="369"/>
        <end position="389"/>
    </location>
</feature>
<feature type="transmembrane region" description="Helical" evidence="7">
    <location>
        <begin position="778"/>
        <end position="799"/>
    </location>
</feature>
<dbReference type="AlphaFoldDB" id="A0A1G6SJS4"/>
<evidence type="ECO:0000256" key="6">
    <source>
        <dbReference type="SAM" id="MobiDB-lite"/>
    </source>
</evidence>
<keyword evidence="5 7" id="KW-0472">Membrane</keyword>
<proteinExistence type="predicted"/>
<dbReference type="InterPro" id="IPR004869">
    <property type="entry name" value="MMPL_dom"/>
</dbReference>
<evidence type="ECO:0000259" key="8">
    <source>
        <dbReference type="PROSITE" id="PS50156"/>
    </source>
</evidence>
<dbReference type="PROSITE" id="PS50156">
    <property type="entry name" value="SSD"/>
    <property type="match status" value="1"/>
</dbReference>
<gene>
    <name evidence="9" type="ORF">SAMN04488509_101539</name>
</gene>
<evidence type="ECO:0000256" key="3">
    <source>
        <dbReference type="ARBA" id="ARBA00022692"/>
    </source>
</evidence>
<feature type="transmembrane region" description="Helical" evidence="7">
    <location>
        <begin position="292"/>
        <end position="315"/>
    </location>
</feature>
<dbReference type="InterPro" id="IPR000731">
    <property type="entry name" value="SSD"/>
</dbReference>
<feature type="transmembrane region" description="Helical" evidence="7">
    <location>
        <begin position="456"/>
        <end position="475"/>
    </location>
</feature>
<feature type="transmembrane region" description="Helical" evidence="7">
    <location>
        <begin position="265"/>
        <end position="285"/>
    </location>
</feature>
<evidence type="ECO:0000256" key="1">
    <source>
        <dbReference type="ARBA" id="ARBA00004651"/>
    </source>
</evidence>
<sequence>MTQRGRSAYHCAASAAHARPRQAGGSGKRSGLPPMGADRYTPRLLPTREFRMPPALRALWRACIERPWPVFAATLAITLFALLQFPQVRIDTDPENMLPAEQPERVFHNAAKQRFGLSDAIVVGVIATGESIYTPRSLAALQALSEQVKRIEGVVEVDLMSLAEVDNVTQGGPGTVRFEWLMRTPPATEAEAQAIRAAVERLPQAYGTLASEDARAAALYVPIEDKNESHRIAGEIRGLIAALDSEDAFHITGLPVAEDTFGYEMFVQMAICAPLAGLVIFLLMWGFFRSALFVTGPMLVAMGSVIVTMGALIGLGFPVHIMSSMIAIFLMPIAVVDAIHIQSDFAERYRPGDDAGTVMQAVLGDLFKPMLFTSLTSAVGFASLLLTPIPPVQVFGAFVAFGILLAFALTMTLLPAFLCRLSPATLARIAAIDTQRSRLYAPLAFIRCSSQQARPLVFGIALLAVAFSAVGILRIEINDNPVRWFKASHEIRVADRALNAHFAGTYDAWLVLAQDVDALRAEWTREWSTTPADPLREAVLAALQSEPETANALRAAQDAVDDSDADFGLIEAWTARIEAAQSQLARFQQPDMLRWIEQLQQALDDSGLVGKSNAVTDIVKTVHRELRGGDLAEKRIPDSQAGVAQTLLQFQGSHRPQDLWHFVTPDYRSALVWLQMTSGDNQDMSRVEDFVAAHLAAHPLPSGVSARWAGKTHLNRVWQGEMVHGMAMSLAGAWGAVLVMMLLLFRSLPLGLLAMLPLTLSIGVLYGLVGWMGKDYDMPIAVLSALALGLAVDFAIHFLQRARALAAELRDVEATLDALFREPALAISRNAIVIAVGFTPLLFAPLVPYITVGWLLAGIMALSAVVSLYLLAALLGAGNGWMLKRMMR</sequence>
<dbReference type="Proteomes" id="UP000199603">
    <property type="component" value="Unassembled WGS sequence"/>
</dbReference>
<feature type="transmembrane region" description="Helical" evidence="7">
    <location>
        <begin position="856"/>
        <end position="878"/>
    </location>
</feature>
<keyword evidence="4 7" id="KW-1133">Transmembrane helix</keyword>
<feature type="transmembrane region" description="Helical" evidence="7">
    <location>
        <begin position="395"/>
        <end position="418"/>
    </location>
</feature>
<feature type="domain" description="SSD" evidence="8">
    <location>
        <begin position="298"/>
        <end position="420"/>
    </location>
</feature>
<feature type="transmembrane region" description="Helical" evidence="7">
    <location>
        <begin position="321"/>
        <end position="341"/>
    </location>
</feature>
<dbReference type="GO" id="GO:0005886">
    <property type="term" value="C:plasma membrane"/>
    <property type="evidence" value="ECO:0007669"/>
    <property type="project" value="UniProtKB-SubCell"/>
</dbReference>